<protein>
    <submittedName>
        <fullName evidence="8 10">Amino acid transporter</fullName>
    </submittedName>
</protein>
<evidence type="ECO:0000256" key="6">
    <source>
        <dbReference type="SAM" id="MobiDB-lite"/>
    </source>
</evidence>
<feature type="transmembrane region" description="Helical" evidence="7">
    <location>
        <begin position="486"/>
        <end position="503"/>
    </location>
</feature>
<feature type="transmembrane region" description="Helical" evidence="7">
    <location>
        <begin position="386"/>
        <end position="406"/>
    </location>
</feature>
<dbReference type="PIRSF" id="PIRSF006060">
    <property type="entry name" value="AA_transporter"/>
    <property type="match status" value="1"/>
</dbReference>
<keyword evidence="2" id="KW-0813">Transport</keyword>
<evidence type="ECO:0000313" key="9">
    <source>
        <dbReference type="Proteomes" id="UP000504636"/>
    </source>
</evidence>
<dbReference type="GO" id="GO:0022857">
    <property type="term" value="F:transmembrane transporter activity"/>
    <property type="evidence" value="ECO:0007669"/>
    <property type="project" value="InterPro"/>
</dbReference>
<dbReference type="Pfam" id="PF13520">
    <property type="entry name" value="AA_permease_2"/>
    <property type="match status" value="1"/>
</dbReference>
<evidence type="ECO:0000256" key="5">
    <source>
        <dbReference type="ARBA" id="ARBA00023136"/>
    </source>
</evidence>
<keyword evidence="5 7" id="KW-0472">Membrane</keyword>
<dbReference type="PANTHER" id="PTHR45649">
    <property type="entry name" value="AMINO-ACID PERMEASE BAT1"/>
    <property type="match status" value="1"/>
</dbReference>
<dbReference type="EMBL" id="MU003695">
    <property type="protein sequence ID" value="KAF2814112.1"/>
    <property type="molecule type" value="Genomic_DNA"/>
</dbReference>
<proteinExistence type="predicted"/>
<dbReference type="InterPro" id="IPR002293">
    <property type="entry name" value="AA/rel_permease1"/>
</dbReference>
<evidence type="ECO:0000256" key="1">
    <source>
        <dbReference type="ARBA" id="ARBA00004141"/>
    </source>
</evidence>
<evidence type="ECO:0000256" key="3">
    <source>
        <dbReference type="ARBA" id="ARBA00022692"/>
    </source>
</evidence>
<reference evidence="8 10" key="1">
    <citation type="journal article" date="2020" name="Stud. Mycol.">
        <title>101 Dothideomycetes genomes: a test case for predicting lifestyles and emergence of pathogens.</title>
        <authorList>
            <person name="Haridas S."/>
            <person name="Albert R."/>
            <person name="Binder M."/>
            <person name="Bloem J."/>
            <person name="Labutti K."/>
            <person name="Salamov A."/>
            <person name="Andreopoulos B."/>
            <person name="Baker S."/>
            <person name="Barry K."/>
            <person name="Bills G."/>
            <person name="Bluhm B."/>
            <person name="Cannon C."/>
            <person name="Castanera R."/>
            <person name="Culley D."/>
            <person name="Daum C."/>
            <person name="Ezra D."/>
            <person name="Gonzalez J."/>
            <person name="Henrissat B."/>
            <person name="Kuo A."/>
            <person name="Liang C."/>
            <person name="Lipzen A."/>
            <person name="Lutzoni F."/>
            <person name="Magnuson J."/>
            <person name="Mondo S."/>
            <person name="Nolan M."/>
            <person name="Ohm R."/>
            <person name="Pangilinan J."/>
            <person name="Park H.-J."/>
            <person name="Ramirez L."/>
            <person name="Alfaro M."/>
            <person name="Sun H."/>
            <person name="Tritt A."/>
            <person name="Yoshinaga Y."/>
            <person name="Zwiers L.-H."/>
            <person name="Turgeon B."/>
            <person name="Goodwin S."/>
            <person name="Spatafora J."/>
            <person name="Crous P."/>
            <person name="Grigoriev I."/>
        </authorList>
    </citation>
    <scope>NUCLEOTIDE SEQUENCE</scope>
    <source>
        <strain evidence="8 10">CBS 304.34</strain>
    </source>
</reference>
<dbReference type="GeneID" id="54468017"/>
<dbReference type="Gene3D" id="1.20.1740.10">
    <property type="entry name" value="Amino acid/polyamine transporter I"/>
    <property type="match status" value="1"/>
</dbReference>
<comment type="subcellular location">
    <subcellularLocation>
        <location evidence="1">Membrane</location>
        <topology evidence="1">Multi-pass membrane protein</topology>
    </subcellularLocation>
</comment>
<feature type="transmembrane region" description="Helical" evidence="7">
    <location>
        <begin position="205"/>
        <end position="223"/>
    </location>
</feature>
<reference evidence="10" key="2">
    <citation type="submission" date="2020-04" db="EMBL/GenBank/DDBJ databases">
        <authorList>
            <consortium name="NCBI Genome Project"/>
        </authorList>
    </citation>
    <scope>NUCLEOTIDE SEQUENCE</scope>
    <source>
        <strain evidence="10">CBS 304.34</strain>
    </source>
</reference>
<feature type="transmembrane region" description="Helical" evidence="7">
    <location>
        <begin position="243"/>
        <end position="262"/>
    </location>
</feature>
<feature type="transmembrane region" description="Helical" evidence="7">
    <location>
        <begin position="173"/>
        <end position="193"/>
    </location>
</feature>
<dbReference type="GO" id="GO:0016020">
    <property type="term" value="C:membrane"/>
    <property type="evidence" value="ECO:0007669"/>
    <property type="project" value="UniProtKB-SubCell"/>
</dbReference>
<feature type="transmembrane region" description="Helical" evidence="7">
    <location>
        <begin position="126"/>
        <end position="153"/>
    </location>
</feature>
<dbReference type="OrthoDB" id="2417308at2759"/>
<keyword evidence="3 7" id="KW-0812">Transmembrane</keyword>
<feature type="transmembrane region" description="Helical" evidence="7">
    <location>
        <begin position="412"/>
        <end position="434"/>
    </location>
</feature>
<keyword evidence="9" id="KW-1185">Reference proteome</keyword>
<feature type="transmembrane region" description="Helical" evidence="7">
    <location>
        <begin position="82"/>
        <end position="105"/>
    </location>
</feature>
<dbReference type="AlphaFoldDB" id="A0A6A6YYW3"/>
<evidence type="ECO:0000313" key="8">
    <source>
        <dbReference type="EMBL" id="KAF2814112.1"/>
    </source>
</evidence>
<feature type="region of interest" description="Disordered" evidence="6">
    <location>
        <begin position="1"/>
        <end position="25"/>
    </location>
</feature>
<feature type="transmembrane region" description="Helical" evidence="7">
    <location>
        <begin position="50"/>
        <end position="76"/>
    </location>
</feature>
<feature type="transmembrane region" description="Helical" evidence="7">
    <location>
        <begin position="454"/>
        <end position="474"/>
    </location>
</feature>
<dbReference type="Proteomes" id="UP000504636">
    <property type="component" value="Unplaced"/>
</dbReference>
<dbReference type="PANTHER" id="PTHR45649:SF14">
    <property type="entry name" value="GABA PERMEASE"/>
    <property type="match status" value="1"/>
</dbReference>
<sequence length="521" mass="56082">MAVEEKSFIGPDVVADSHSDSEKGGDVVNSDALQLASLGHVEELERNFGLLALVGLGFVCSGSWFGVTLSLVAGVMSGGPAVLVYGALVIPAFSLLIVLSLAEMGSAYPTTAGPLEWTFRLAPRKWALFLSWMTGWANLISWLVGSAANVAVMANQMVFLANLYNPSFEAKTWQIWLIMEGCLILNGLLNAFGTRLLPKIDTVQFYWFIGSFLIVAITTVAAANPHQPAKFVFGTFYNATGWTNPFVVFMNGLIITAGNFVALDASCHLAEEMSSPSRTIPKAMLMTVGIGCITDFIVSICLMFSVGQDKDAFFESAAPYLTIVLSSTGSKAAAACISTTLLVNNFISTTSVIQVGSRIIWSFSRDGGFIFPTFFAKVNTSLACPLPAVVMSWAIGALVAILYLASSTAFNALLSCLVIMAYVAYAIPITCLLIRGRVYDRPGTFKLGKWGWAINIISLIFMAFLAIFFCFPVFRPVEKANMNYAAPTTVGFLAVTLILWFVAGKQNYKGSSLEGIHVHGL</sequence>
<evidence type="ECO:0000256" key="4">
    <source>
        <dbReference type="ARBA" id="ARBA00022989"/>
    </source>
</evidence>
<feature type="transmembrane region" description="Helical" evidence="7">
    <location>
        <begin position="283"/>
        <end position="306"/>
    </location>
</feature>
<accession>A0A6A6YYW3</accession>
<feature type="compositionally biased region" description="Basic and acidic residues" evidence="6">
    <location>
        <begin position="15"/>
        <end position="25"/>
    </location>
</feature>
<organism evidence="8">
    <name type="scientific">Mytilinidion resinicola</name>
    <dbReference type="NCBI Taxonomy" id="574789"/>
    <lineage>
        <taxon>Eukaryota</taxon>
        <taxon>Fungi</taxon>
        <taxon>Dikarya</taxon>
        <taxon>Ascomycota</taxon>
        <taxon>Pezizomycotina</taxon>
        <taxon>Dothideomycetes</taxon>
        <taxon>Pleosporomycetidae</taxon>
        <taxon>Mytilinidiales</taxon>
        <taxon>Mytilinidiaceae</taxon>
        <taxon>Mytilinidion</taxon>
    </lineage>
</organism>
<keyword evidence="4 7" id="KW-1133">Transmembrane helix</keyword>
<name>A0A6A6YYW3_9PEZI</name>
<evidence type="ECO:0000256" key="2">
    <source>
        <dbReference type="ARBA" id="ARBA00022448"/>
    </source>
</evidence>
<reference evidence="10" key="3">
    <citation type="submission" date="2025-04" db="UniProtKB">
        <authorList>
            <consortium name="RefSeq"/>
        </authorList>
    </citation>
    <scope>IDENTIFICATION</scope>
    <source>
        <strain evidence="10">CBS 304.34</strain>
    </source>
</reference>
<dbReference type="RefSeq" id="XP_033581076.1">
    <property type="nucleotide sequence ID" value="XM_033727124.1"/>
</dbReference>
<gene>
    <name evidence="8 10" type="ORF">BDZ99DRAFT_554387</name>
</gene>
<evidence type="ECO:0000256" key="7">
    <source>
        <dbReference type="SAM" id="Phobius"/>
    </source>
</evidence>
<evidence type="ECO:0000313" key="10">
    <source>
        <dbReference type="RefSeq" id="XP_033581076.1"/>
    </source>
</evidence>